<dbReference type="InterPro" id="IPR023214">
    <property type="entry name" value="HAD_sf"/>
</dbReference>
<feature type="region of interest" description="Disordered" evidence="1">
    <location>
        <begin position="177"/>
        <end position="200"/>
    </location>
</feature>
<reference evidence="2" key="1">
    <citation type="submission" date="2010-01" db="EMBL/GenBank/DDBJ databases">
        <title>Genome fragments of uncultured bacteria from the North Pacific subtropical Gyre.</title>
        <authorList>
            <person name="Pham V.D."/>
            <person name="Delong E.F."/>
        </authorList>
    </citation>
    <scope>NUCLEOTIDE SEQUENCE</scope>
</reference>
<dbReference type="InterPro" id="IPR006357">
    <property type="entry name" value="HAD-SF_hydro_IIA"/>
</dbReference>
<organism evidence="2">
    <name type="scientific">uncultured actinobacterium HF0500_35G12</name>
    <dbReference type="NCBI Taxonomy" id="723604"/>
    <lineage>
        <taxon>Bacteria</taxon>
        <taxon>Bacillati</taxon>
        <taxon>Actinomycetota</taxon>
        <taxon>Actinomycetes</taxon>
        <taxon>marine Actinobacteria clade</taxon>
        <taxon>environmental samples</taxon>
    </lineage>
</organism>
<proteinExistence type="predicted"/>
<sequence length="200" mass="20293">MAWALDLDGVVWLGDCAVPGAAGAVARLQKAGEQVLFVTNNSGRTVAEVEARLAGFGIDACGGVVTSAMAAARLVEPGETVLGLCGAGAAEELRKAGANVVTKGAADSVVVGFHEDFDYWRLTEGLRALLGGARLVATNDDVCYPAHDGLRPGAGSIVAALVAVSGGHPRRGRYALSADERPDLGDGLSADGGDRRAAPR</sequence>
<dbReference type="Gene3D" id="3.40.50.1000">
    <property type="entry name" value="HAD superfamily/HAD-like"/>
    <property type="match status" value="2"/>
</dbReference>
<name>E7C676_9ACTN</name>
<dbReference type="AlphaFoldDB" id="E7C676"/>
<dbReference type="InterPro" id="IPR036412">
    <property type="entry name" value="HAD-like_sf"/>
</dbReference>
<evidence type="ECO:0000256" key="1">
    <source>
        <dbReference type="SAM" id="MobiDB-lite"/>
    </source>
</evidence>
<dbReference type="GO" id="GO:0016791">
    <property type="term" value="F:phosphatase activity"/>
    <property type="evidence" value="ECO:0007669"/>
    <property type="project" value="TreeGrafter"/>
</dbReference>
<dbReference type="Pfam" id="PF13344">
    <property type="entry name" value="Hydrolase_6"/>
    <property type="match status" value="1"/>
</dbReference>
<dbReference type="SUPFAM" id="SSF56784">
    <property type="entry name" value="HAD-like"/>
    <property type="match status" value="1"/>
</dbReference>
<evidence type="ECO:0000313" key="2">
    <source>
        <dbReference type="EMBL" id="ADI22950.1"/>
    </source>
</evidence>
<accession>E7C676</accession>
<dbReference type="GO" id="GO:0005737">
    <property type="term" value="C:cytoplasm"/>
    <property type="evidence" value="ECO:0007669"/>
    <property type="project" value="TreeGrafter"/>
</dbReference>
<dbReference type="EMBL" id="GU568001">
    <property type="protein sequence ID" value="ADI22950.1"/>
    <property type="molecule type" value="Genomic_DNA"/>
</dbReference>
<dbReference type="PANTHER" id="PTHR19288">
    <property type="entry name" value="4-NITROPHENYLPHOSPHATASE-RELATED"/>
    <property type="match status" value="1"/>
</dbReference>
<dbReference type="PANTHER" id="PTHR19288:SF46">
    <property type="entry name" value="HALOACID DEHALOGENASE-LIKE HYDROLASE DOMAIN-CONTAINING PROTEIN 2"/>
    <property type="match status" value="1"/>
</dbReference>
<protein>
    <submittedName>
        <fullName evidence="2">Predicted sugar phosphatases of the HAD superfamily</fullName>
    </submittedName>
</protein>